<dbReference type="Pfam" id="PF19191">
    <property type="entry name" value="HEF_HK"/>
    <property type="match status" value="1"/>
</dbReference>
<reference evidence="3 4" key="1">
    <citation type="submission" date="2019-08" db="EMBL/GenBank/DDBJ databases">
        <authorList>
            <person name="Grouzdev D."/>
            <person name="Tikhonova E."/>
            <person name="Kravchenko I."/>
        </authorList>
    </citation>
    <scope>NUCLEOTIDE SEQUENCE [LARGE SCALE GENOMIC DNA]</scope>
    <source>
        <strain evidence="3 4">59b</strain>
    </source>
</reference>
<dbReference type="Proteomes" id="UP000324927">
    <property type="component" value="Unassembled WGS sequence"/>
</dbReference>
<comment type="caution">
    <text evidence="3">The sequence shown here is derived from an EMBL/GenBank/DDBJ whole genome shotgun (WGS) entry which is preliminary data.</text>
</comment>
<protein>
    <submittedName>
        <fullName evidence="3">ATP-binding protein</fullName>
    </submittedName>
</protein>
<evidence type="ECO:0000259" key="2">
    <source>
        <dbReference type="SMART" id="SM00387"/>
    </source>
</evidence>
<dbReference type="AlphaFoldDB" id="A0A5A9GHF0"/>
<keyword evidence="1" id="KW-0175">Coiled coil</keyword>
<gene>
    <name evidence="3" type="ORF">FZ942_26470</name>
</gene>
<dbReference type="SUPFAM" id="SSF55874">
    <property type="entry name" value="ATPase domain of HSP90 chaperone/DNA topoisomerase II/histidine kinase"/>
    <property type="match status" value="2"/>
</dbReference>
<dbReference type="Pfam" id="PF13589">
    <property type="entry name" value="HATPase_c_3"/>
    <property type="match status" value="1"/>
</dbReference>
<dbReference type="EMBL" id="VTTN01000014">
    <property type="protein sequence ID" value="KAA0592699.1"/>
    <property type="molecule type" value="Genomic_DNA"/>
</dbReference>
<evidence type="ECO:0000313" key="3">
    <source>
        <dbReference type="EMBL" id="KAA0592699.1"/>
    </source>
</evidence>
<feature type="domain" description="Histidine kinase/HSP90-like ATPase" evidence="2">
    <location>
        <begin position="885"/>
        <end position="992"/>
    </location>
</feature>
<dbReference type="GO" id="GO:0005524">
    <property type="term" value="F:ATP binding"/>
    <property type="evidence" value="ECO:0007669"/>
    <property type="project" value="UniProtKB-KW"/>
</dbReference>
<dbReference type="OrthoDB" id="9816482at2"/>
<dbReference type="Pfam" id="PF02518">
    <property type="entry name" value="HATPase_c"/>
    <property type="match status" value="1"/>
</dbReference>
<dbReference type="InterPro" id="IPR036890">
    <property type="entry name" value="HATPase_C_sf"/>
</dbReference>
<proteinExistence type="predicted"/>
<accession>A0A5A9GHF0</accession>
<dbReference type="SMART" id="SM00387">
    <property type="entry name" value="HATPase_c"/>
    <property type="match status" value="1"/>
</dbReference>
<keyword evidence="3" id="KW-0067">ATP-binding</keyword>
<keyword evidence="4" id="KW-1185">Reference proteome</keyword>
<evidence type="ECO:0000256" key="1">
    <source>
        <dbReference type="SAM" id="Coils"/>
    </source>
</evidence>
<dbReference type="InterPro" id="IPR043836">
    <property type="entry name" value="DHp"/>
</dbReference>
<feature type="coiled-coil region" evidence="1">
    <location>
        <begin position="635"/>
        <end position="676"/>
    </location>
</feature>
<feature type="coiled-coil region" evidence="1">
    <location>
        <begin position="741"/>
        <end position="775"/>
    </location>
</feature>
<dbReference type="InterPro" id="IPR003594">
    <property type="entry name" value="HATPase_dom"/>
</dbReference>
<evidence type="ECO:0000313" key="4">
    <source>
        <dbReference type="Proteomes" id="UP000324927"/>
    </source>
</evidence>
<keyword evidence="3" id="KW-0547">Nucleotide-binding</keyword>
<name>A0A5A9GHF0_AZOLI</name>
<organism evidence="3 4">
    <name type="scientific">Azospirillum lipoferum</name>
    <dbReference type="NCBI Taxonomy" id="193"/>
    <lineage>
        <taxon>Bacteria</taxon>
        <taxon>Pseudomonadati</taxon>
        <taxon>Pseudomonadota</taxon>
        <taxon>Alphaproteobacteria</taxon>
        <taxon>Rhodospirillales</taxon>
        <taxon>Azospirillaceae</taxon>
        <taxon>Azospirillum</taxon>
    </lineage>
</organism>
<dbReference type="Gene3D" id="3.30.565.10">
    <property type="entry name" value="Histidine kinase-like ATPase, C-terminal domain"/>
    <property type="match status" value="2"/>
</dbReference>
<sequence>MAKFWVRARAVDMLGRQQIAGIPTALHELFKNAHDAYARRVEVDYFRADRQLILRDDGDGMSRLDFEQKWLTLGTDSKVDANRVDETTLKVGPRGLKTRKVLGEKGIGRLAVAAIGPLVLVLTRCDPKASQVDEITVALVHWGLFEIPGIDLGEIDIPILSLPGGTLPGRDVIESLVTQVATSINKLVPIQYRKRLTDALQAMSEVDPIGMADWLSNSAARDGRSDLSLRRDGHGTHFVIAPVDPILNADIDVTGYAGSSPFQRLLLGFGNTLAEDNVEFSAEFRDHREDGVVEELIGKKSFFSLEEFESVDHHFEGRFDELGNFAGTIQLYRGEKQPYALSWPQSGGRQTDCGPFRLRLGYLMGLADESRLPRDEHGIMYAKLQRFGGLYIYRDGIRVLPYGNSDYDFLNIEQRRTLKATDWFFSYRRMLGWIDITHGENGALVEKAGREGFRENKAYRQFRDILENFFKQLAIDYFRPTSDLGEDFRLERQRRVEDAERLKQREASSRERKKKFAVILDRHLDAIERGEPAEKANKLKVELDERLGFLDAVDPDVAATRLLDIEAEFLAKLQALESGMALVRPRGIALARSMEAAWKAYDQAMTNIRTTVFEPVRTHLVQTVANFRIARGLGVERQKRAREALEREKSESLSEVRRLRREAEQAMVRVEQAVRGIMRDEVNKFQRYIEELLVELGRMNLDRLDDMEAYNRQRELERAIAERLNQGRLLLEGMRDQLSGVASAMAERNDLDETAAALERRAIELQDRLDLYTDLAQAGSAIGIVGHEFANVADGVRKSVRRLKPWADGTPALKDIYNDLVSYFDELDSYLALFAPLSRRRYRKKTSVTGAFIEKYLLEALASRMHESGINLEVTESFRTKSLEGFLSTILGATLNIVDNALYWASLGIGEDKRIILDADDVGWLFSNTGPGISLRMAERIFEFGISTKPGGRGMGLAISRDALQKIGFDLELLNPGTQNHPIFRIGPNADMTEENEK</sequence>